<gene>
    <name evidence="2" type="ORF">ABRZ01_06450</name>
</gene>
<name>A0AB39DJL0_9BURK</name>
<dbReference type="EMBL" id="CP158256">
    <property type="protein sequence ID" value="XDJ54123.1"/>
    <property type="molecule type" value="Genomic_DNA"/>
</dbReference>
<feature type="chain" id="PRO_5044256867" evidence="1">
    <location>
        <begin position="17"/>
        <end position="614"/>
    </location>
</feature>
<evidence type="ECO:0000313" key="2">
    <source>
        <dbReference type="EMBL" id="XDJ54123.1"/>
    </source>
</evidence>
<proteinExistence type="predicted"/>
<keyword evidence="1" id="KW-0732">Signal</keyword>
<evidence type="ECO:0000256" key="1">
    <source>
        <dbReference type="SAM" id="SignalP"/>
    </source>
</evidence>
<feature type="signal peptide" evidence="1">
    <location>
        <begin position="1"/>
        <end position="16"/>
    </location>
</feature>
<dbReference type="AlphaFoldDB" id="A0AB39DJL0"/>
<protein>
    <submittedName>
        <fullName evidence="2">Uncharacterized protein</fullName>
    </submittedName>
</protein>
<sequence>MLRSLSVLLFSAWVVAGCGQVDISLDQSAHQPVLGSALDAPLGIDRENGKIIQLYKGKAWVLAKHFPSGYLDIFPSEDGGVASAPIPLPLRFRKDSYPLWAGEGKLGDLYIVVYDVVKNSPSGRTLSEVHEGLTVYRLSEKGDFSSTVEGLPLGGIDTQIYGTVRDSGIDICGDNSCYSIGKDASVKKWDTGFATSDEFIEVNFSSDGAAAVSRKKFDDRLQGEISEDYSKYTIYAFDEGGLKQEREIESGVPYALRWDGSSLFYREAVSGGDYINLFLFDLLKMRFNGLLDFGSNNLEGRVAWSQVYYINGLLSLLKIDDKNLVNDEIRGRLENRVRKEVSLIADLCDYEYPGYQVKRYSIDRENVLFALHLSRVLGLLGRADSVVLGDEQIQQCKLKIKNKIRLLDKTVEEIAERHSDNGYEVFMSYRYGYPFWADGANVPFNFISGYISGLLGFSQNKDDVDRAKKLSEKLISEEFKDRFPKSWRYWQGRGDSGWKAADHVSLNTPDYVGNKKAIAHITYRTMDAYALLKLDQAADGVVSDDLVQHFRVLVERGYLLPSLNEAFFDHGDAPVVMNPLVVNRYARSAYAYELESQIWALRQLAQEKYHGRVD</sequence>
<dbReference type="PROSITE" id="PS51257">
    <property type="entry name" value="PROKAR_LIPOPROTEIN"/>
    <property type="match status" value="1"/>
</dbReference>
<dbReference type="RefSeq" id="WP_368644597.1">
    <property type="nucleotide sequence ID" value="NZ_CP158256.1"/>
</dbReference>
<organism evidence="2">
    <name type="scientific">Castellaniella ginsengisoli</name>
    <dbReference type="NCBI Taxonomy" id="546114"/>
    <lineage>
        <taxon>Bacteria</taxon>
        <taxon>Pseudomonadati</taxon>
        <taxon>Pseudomonadota</taxon>
        <taxon>Betaproteobacteria</taxon>
        <taxon>Burkholderiales</taxon>
        <taxon>Alcaligenaceae</taxon>
        <taxon>Castellaniella</taxon>
    </lineage>
</organism>
<accession>A0AB39DJL0</accession>
<reference evidence="2" key="1">
    <citation type="submission" date="2024-05" db="EMBL/GenBank/DDBJ databases">
        <authorList>
            <person name="Luo Y.-C."/>
            <person name="Nicholds J."/>
            <person name="Mortimer T."/>
            <person name="Maboni G."/>
        </authorList>
    </citation>
    <scope>NUCLEOTIDE SEQUENCE</scope>
    <source>
        <strain evidence="2">150964</strain>
    </source>
</reference>